<dbReference type="PANTHER" id="PTHR33112">
    <property type="entry name" value="DOMAIN PROTEIN, PUTATIVE-RELATED"/>
    <property type="match status" value="1"/>
</dbReference>
<feature type="region of interest" description="Disordered" evidence="1">
    <location>
        <begin position="842"/>
        <end position="888"/>
    </location>
</feature>
<dbReference type="EMBL" id="JAVRRF010000001">
    <property type="protein sequence ID" value="KAK5068509.1"/>
    <property type="molecule type" value="Genomic_DNA"/>
</dbReference>
<keyword evidence="4" id="KW-1185">Reference proteome</keyword>
<gene>
    <name evidence="3" type="ORF">LTR69_000629</name>
</gene>
<dbReference type="Proteomes" id="UP001345691">
    <property type="component" value="Unassembled WGS sequence"/>
</dbReference>
<feature type="domain" description="Heterokaryon incompatibility" evidence="2">
    <location>
        <begin position="342"/>
        <end position="490"/>
    </location>
</feature>
<comment type="caution">
    <text evidence="3">The sequence shown here is derived from an EMBL/GenBank/DDBJ whole genome shotgun (WGS) entry which is preliminary data.</text>
</comment>
<dbReference type="Pfam" id="PF06985">
    <property type="entry name" value="HET"/>
    <property type="match status" value="1"/>
</dbReference>
<feature type="compositionally biased region" description="Basic and acidic residues" evidence="1">
    <location>
        <begin position="850"/>
        <end position="866"/>
    </location>
</feature>
<proteinExistence type="predicted"/>
<organism evidence="3 4">
    <name type="scientific">Exophiala sideris</name>
    <dbReference type="NCBI Taxonomy" id="1016849"/>
    <lineage>
        <taxon>Eukaryota</taxon>
        <taxon>Fungi</taxon>
        <taxon>Dikarya</taxon>
        <taxon>Ascomycota</taxon>
        <taxon>Pezizomycotina</taxon>
        <taxon>Eurotiomycetes</taxon>
        <taxon>Chaetothyriomycetidae</taxon>
        <taxon>Chaetothyriales</taxon>
        <taxon>Herpotrichiellaceae</taxon>
        <taxon>Exophiala</taxon>
    </lineage>
</organism>
<reference evidence="3 4" key="1">
    <citation type="submission" date="2023-08" db="EMBL/GenBank/DDBJ databases">
        <title>Black Yeasts Isolated from many extreme environments.</title>
        <authorList>
            <person name="Coleine C."/>
            <person name="Stajich J.E."/>
            <person name="Selbmann L."/>
        </authorList>
    </citation>
    <scope>NUCLEOTIDE SEQUENCE [LARGE SCALE GENOMIC DNA]</scope>
    <source>
        <strain evidence="3 4">CCFEE 6328</strain>
    </source>
</reference>
<evidence type="ECO:0000313" key="4">
    <source>
        <dbReference type="Proteomes" id="UP001345691"/>
    </source>
</evidence>
<protein>
    <recommendedName>
        <fullName evidence="2">Heterokaryon incompatibility domain-containing protein</fullName>
    </recommendedName>
</protein>
<evidence type="ECO:0000313" key="3">
    <source>
        <dbReference type="EMBL" id="KAK5068509.1"/>
    </source>
</evidence>
<accession>A0ABR0JRS1</accession>
<dbReference type="PANTHER" id="PTHR33112:SF16">
    <property type="entry name" value="HETEROKARYON INCOMPATIBILITY DOMAIN-CONTAINING PROTEIN"/>
    <property type="match status" value="1"/>
</dbReference>
<name>A0ABR0JRS1_9EURO</name>
<evidence type="ECO:0000259" key="2">
    <source>
        <dbReference type="Pfam" id="PF06985"/>
    </source>
</evidence>
<dbReference type="InterPro" id="IPR010730">
    <property type="entry name" value="HET"/>
</dbReference>
<evidence type="ECO:0000256" key="1">
    <source>
        <dbReference type="SAM" id="MobiDB-lite"/>
    </source>
</evidence>
<feature type="compositionally biased region" description="Acidic residues" evidence="1">
    <location>
        <begin position="873"/>
        <end position="885"/>
    </location>
</feature>
<sequence>MKHETLLPGQRPTQMGRREDQFGKAMHSEIYDLASEKGINDMDILSMNNTIGSARKDTEEMLYVPSRPHEARPYDHTGVVVKLDGQNGVELHMNDPSPAPSKMEPMMQLQSEHELCLACTDAIDYFCHYRELRWTWHEDDQDDQQFPLPSNVVHHYDLWSLLAFAEIHKCFICQELWNRVQAAYPSLEPEQLLKFRMECAWRKRRQNTEEDKIFFVMFDPDIPKEPVWNYKYFMRLSLWRTDHFSSHFDPTLESDDVQGADLGALSPESYHSNDAPVTNALIRSWLRKCKTNADRKHDECNKQYANYLPTRLLDVRMALASDRVLLVCSATDPSRFDHDRSYASLSHCWGTWGAKENPVLLIENLAARQLQGLELNSFPKTFRDAIRIAGSLGINWIWIDSLCIIQNSTSDWLKEASLMGQTYQHAVLNISADHGEDSRAGCFVERHPLDIRPIQFESSKSKVSWQVTFNGTFRWTRTSPSFHRAWIMRERQLARRILHFTDKEVVWECCGVGNSSFASESLPGGAPFKTVFDDQAKFQTGRLQQTLGDHLEETYALWNDICEDLSRKSLTHATDMPIILSSLAKEFHRVLRTDEYCSGLWRSTLPQSLAWSTISWAPRDNREYIAPSWSWMSAATDVKLALQSSHRNVLPLAEVACIDNELKHGEPYGALRSGILHMDGFLRQVRLDFEPDGRCNLSVFDQYSDDDNGDTPPQRTRLIGPSWDDYEGDMCTAELDSPPDNLSIVCFAFLVGIDEWISDNEGMDSNGRTIRAILLELVGGTNGAFRRIGALTLRDLYSLKIRYRVVSICEPGKQEQETAVDESWVAIAEYIKIKRWSLVETPQSERHRHASEDRRSESDKSIEARQESNSSADDLDQEQDGDSTEDSARDEIRERILDLLPALQPHASVSEDAEIEEAMTIASMTERGGTRLPPHEALYQFDDALDKLRQQHKRVPWLQRLRPTRVTVI</sequence>